<dbReference type="AlphaFoldDB" id="A0A1B6PJZ1"/>
<organism evidence="1 2">
    <name type="scientific">Sorghum bicolor</name>
    <name type="common">Sorghum</name>
    <name type="synonym">Sorghum vulgare</name>
    <dbReference type="NCBI Taxonomy" id="4558"/>
    <lineage>
        <taxon>Eukaryota</taxon>
        <taxon>Viridiplantae</taxon>
        <taxon>Streptophyta</taxon>
        <taxon>Embryophyta</taxon>
        <taxon>Tracheophyta</taxon>
        <taxon>Spermatophyta</taxon>
        <taxon>Magnoliopsida</taxon>
        <taxon>Liliopsida</taxon>
        <taxon>Poales</taxon>
        <taxon>Poaceae</taxon>
        <taxon>PACMAD clade</taxon>
        <taxon>Panicoideae</taxon>
        <taxon>Andropogonodae</taxon>
        <taxon>Andropogoneae</taxon>
        <taxon>Sorghinae</taxon>
        <taxon>Sorghum</taxon>
    </lineage>
</organism>
<reference evidence="2" key="2">
    <citation type="journal article" date="2018" name="Plant J.">
        <title>The Sorghum bicolor reference genome: improved assembly, gene annotations, a transcriptome atlas, and signatures of genome organization.</title>
        <authorList>
            <person name="McCormick R.F."/>
            <person name="Truong S.K."/>
            <person name="Sreedasyam A."/>
            <person name="Jenkins J."/>
            <person name="Shu S."/>
            <person name="Sims D."/>
            <person name="Kennedy M."/>
            <person name="Amirebrahimi M."/>
            <person name="Weers B.D."/>
            <person name="McKinley B."/>
            <person name="Mattison A."/>
            <person name="Morishige D.T."/>
            <person name="Grimwood J."/>
            <person name="Schmutz J."/>
            <person name="Mullet J.E."/>
        </authorList>
    </citation>
    <scope>NUCLEOTIDE SEQUENCE [LARGE SCALE GENOMIC DNA]</scope>
    <source>
        <strain evidence="2">cv. BTx623</strain>
    </source>
</reference>
<keyword evidence="2" id="KW-1185">Reference proteome</keyword>
<accession>A0A1B6PJZ1</accession>
<proteinExistence type="predicted"/>
<dbReference type="Gramene" id="KXG25978">
    <property type="protein sequence ID" value="KXG25978"/>
    <property type="gene ID" value="SORBI_3006G038600"/>
</dbReference>
<dbReference type="EMBL" id="CM000765">
    <property type="protein sequence ID" value="KXG25978.1"/>
    <property type="molecule type" value="Genomic_DNA"/>
</dbReference>
<dbReference type="Proteomes" id="UP000000768">
    <property type="component" value="Chromosome 6"/>
</dbReference>
<sequence>MMLHPGDFTTTAGHPRIARNYISSSAIGLRTTTSTPTTQAFPSSILLLKEWAQHILSSATIAFFDNNGQQFLSIEDIYISR</sequence>
<evidence type="ECO:0000313" key="1">
    <source>
        <dbReference type="EMBL" id="KXG25978.1"/>
    </source>
</evidence>
<protein>
    <submittedName>
        <fullName evidence="1">Uncharacterized protein</fullName>
    </submittedName>
</protein>
<dbReference type="InParanoid" id="A0A1B6PJZ1"/>
<reference evidence="1 2" key="1">
    <citation type="journal article" date="2009" name="Nature">
        <title>The Sorghum bicolor genome and the diversification of grasses.</title>
        <authorList>
            <person name="Paterson A.H."/>
            <person name="Bowers J.E."/>
            <person name="Bruggmann R."/>
            <person name="Dubchak I."/>
            <person name="Grimwood J."/>
            <person name="Gundlach H."/>
            <person name="Haberer G."/>
            <person name="Hellsten U."/>
            <person name="Mitros T."/>
            <person name="Poliakov A."/>
            <person name="Schmutz J."/>
            <person name="Spannagl M."/>
            <person name="Tang H."/>
            <person name="Wang X."/>
            <person name="Wicker T."/>
            <person name="Bharti A.K."/>
            <person name="Chapman J."/>
            <person name="Feltus F.A."/>
            <person name="Gowik U."/>
            <person name="Grigoriev I.V."/>
            <person name="Lyons E."/>
            <person name="Maher C.A."/>
            <person name="Martis M."/>
            <person name="Narechania A."/>
            <person name="Otillar R.P."/>
            <person name="Penning B.W."/>
            <person name="Salamov A.A."/>
            <person name="Wang Y."/>
            <person name="Zhang L."/>
            <person name="Carpita N.C."/>
            <person name="Freeling M."/>
            <person name="Gingle A.R."/>
            <person name="Hash C.T."/>
            <person name="Keller B."/>
            <person name="Klein P."/>
            <person name="Kresovich S."/>
            <person name="McCann M.C."/>
            <person name="Ming R."/>
            <person name="Peterson D.G."/>
            <person name="Mehboob-ur-Rahman"/>
            <person name="Ware D."/>
            <person name="Westhoff P."/>
            <person name="Mayer K.F."/>
            <person name="Messing J."/>
            <person name="Rokhsar D.S."/>
        </authorList>
    </citation>
    <scope>NUCLEOTIDE SEQUENCE [LARGE SCALE GENOMIC DNA]</scope>
    <source>
        <strain evidence="2">cv. BTx623</strain>
    </source>
</reference>
<gene>
    <name evidence="1" type="ORF">SORBI_3006G038600</name>
</gene>
<name>A0A1B6PJZ1_SORBI</name>
<evidence type="ECO:0000313" key="2">
    <source>
        <dbReference type="Proteomes" id="UP000000768"/>
    </source>
</evidence>